<dbReference type="InterPro" id="IPR005802">
    <property type="entry name" value="ADC_synth_comp_1"/>
</dbReference>
<dbReference type="Proteomes" id="UP000629098">
    <property type="component" value="Unassembled WGS sequence"/>
</dbReference>
<dbReference type="PRINTS" id="PR00095">
    <property type="entry name" value="ANTSNTHASEI"/>
</dbReference>
<dbReference type="Gene3D" id="3.60.120.10">
    <property type="entry name" value="Anthranilate synthase"/>
    <property type="match status" value="1"/>
</dbReference>
<dbReference type="EMBL" id="JACXAE010000061">
    <property type="protein sequence ID" value="MBD2773859.1"/>
    <property type="molecule type" value="Genomic_DNA"/>
</dbReference>
<dbReference type="GO" id="GO:0009396">
    <property type="term" value="P:folic acid-containing compound biosynthetic process"/>
    <property type="evidence" value="ECO:0007669"/>
    <property type="project" value="InterPro"/>
</dbReference>
<dbReference type="SUPFAM" id="SSF56322">
    <property type="entry name" value="ADC synthase"/>
    <property type="match status" value="1"/>
</dbReference>
<dbReference type="PANTHER" id="PTHR11236">
    <property type="entry name" value="AMINOBENZOATE/ANTHRANILATE SYNTHASE"/>
    <property type="match status" value="1"/>
</dbReference>
<dbReference type="InterPro" id="IPR015890">
    <property type="entry name" value="Chorismate_C"/>
</dbReference>
<dbReference type="NCBIfam" id="TIGR00553">
    <property type="entry name" value="pabB"/>
    <property type="match status" value="1"/>
</dbReference>
<protein>
    <recommendedName>
        <fullName evidence="1">aminodeoxychorismate synthase</fullName>
        <ecNumber evidence="1">2.6.1.85</ecNumber>
    </recommendedName>
</protein>
<dbReference type="InterPro" id="IPR019999">
    <property type="entry name" value="Anth_synth_I-like"/>
</dbReference>
<keyword evidence="6" id="KW-1185">Reference proteome</keyword>
<sequence length="475" mass="53647">MKTSEFTVCSKKLEIYPDAEQVFVHLFGQAANAFWLDSSRVEPGLSRFSFMGDSNGLNSLAVKYYTQNQELIVTQSGEVKRFKESIFDYLKRELERRYCQSELPFDFNCGFVGYFGYELKAECDSQLVHPSSLPDAMFILGDRIIAFDHQEQTTYLLHFTPKGETAKAQVWFKSIEEQLRNLPPLPILPKGNQSNIIFRLSRPYETYINDIQQCLEYIRKGESYQVCLTNKLYTDTTPDPLAFYRTLRQINPAPYSAFLRFEDFAVACSSPERFLQIDSFGWVETKPIKGTIARGQTAEEDILLRDRLKWSEKDRAENVMIVDLLRNDLGRVCQVGSIHVPKLMDVETYATVHQLVTTIRGCLLPGMGAVDCIRMAFPGGSMTGAPKIRTMEIIDSLELEARGVYSGAIGFLALNGAADLNIVIRTAVFTDDETSMGVGGGIVADSHPQAEFEEAMLKAKALIQAFKFCLFDRVL</sequence>
<evidence type="ECO:0000256" key="2">
    <source>
        <dbReference type="ARBA" id="ARBA00022679"/>
    </source>
</evidence>
<gene>
    <name evidence="5" type="primary">pabB</name>
    <name evidence="5" type="ORF">ICL16_17715</name>
</gene>
<dbReference type="AlphaFoldDB" id="A0A8J6XE83"/>
<dbReference type="InterPro" id="IPR005801">
    <property type="entry name" value="ADC_synthase"/>
</dbReference>
<proteinExistence type="predicted"/>
<accession>A0A8J6XE83</accession>
<keyword evidence="2 5" id="KW-0808">Transferase</keyword>
<evidence type="ECO:0000259" key="4">
    <source>
        <dbReference type="Pfam" id="PF04715"/>
    </source>
</evidence>
<evidence type="ECO:0000313" key="6">
    <source>
        <dbReference type="Proteomes" id="UP000629098"/>
    </source>
</evidence>
<name>A0A8J6XE83_9CYAN</name>
<dbReference type="GO" id="GO:0000162">
    <property type="term" value="P:L-tryptophan biosynthetic process"/>
    <property type="evidence" value="ECO:0007669"/>
    <property type="project" value="TreeGrafter"/>
</dbReference>
<feature type="domain" description="Anthranilate synthase component I N-terminal" evidence="4">
    <location>
        <begin position="21"/>
        <end position="156"/>
    </location>
</feature>
<dbReference type="GO" id="GO:0046820">
    <property type="term" value="F:4-amino-4-deoxychorismate synthase activity"/>
    <property type="evidence" value="ECO:0007669"/>
    <property type="project" value="UniProtKB-EC"/>
</dbReference>
<dbReference type="Pfam" id="PF00425">
    <property type="entry name" value="Chorismate_bind"/>
    <property type="match status" value="1"/>
</dbReference>
<keyword evidence="5" id="KW-0032">Aminotransferase</keyword>
<feature type="domain" description="Chorismate-utilising enzyme C-terminal" evidence="3">
    <location>
        <begin position="205"/>
        <end position="458"/>
    </location>
</feature>
<dbReference type="GO" id="GO:0008153">
    <property type="term" value="P:4-aminobenzoate biosynthetic process"/>
    <property type="evidence" value="ECO:0007669"/>
    <property type="project" value="TreeGrafter"/>
</dbReference>
<organism evidence="5 6">
    <name type="scientific">Iningainema tapete BLCC-T55</name>
    <dbReference type="NCBI Taxonomy" id="2748662"/>
    <lineage>
        <taxon>Bacteria</taxon>
        <taxon>Bacillati</taxon>
        <taxon>Cyanobacteriota</taxon>
        <taxon>Cyanophyceae</taxon>
        <taxon>Nostocales</taxon>
        <taxon>Scytonemataceae</taxon>
        <taxon>Iningainema tapete</taxon>
    </lineage>
</organism>
<dbReference type="Pfam" id="PF04715">
    <property type="entry name" value="Anth_synt_I_N"/>
    <property type="match status" value="1"/>
</dbReference>
<evidence type="ECO:0000256" key="1">
    <source>
        <dbReference type="ARBA" id="ARBA00013139"/>
    </source>
</evidence>
<dbReference type="EC" id="2.6.1.85" evidence="1"/>
<evidence type="ECO:0000313" key="5">
    <source>
        <dbReference type="EMBL" id="MBD2773859.1"/>
    </source>
</evidence>
<dbReference type="GO" id="GO:0005737">
    <property type="term" value="C:cytoplasm"/>
    <property type="evidence" value="ECO:0007669"/>
    <property type="project" value="TreeGrafter"/>
</dbReference>
<evidence type="ECO:0000259" key="3">
    <source>
        <dbReference type="Pfam" id="PF00425"/>
    </source>
</evidence>
<dbReference type="PANTHER" id="PTHR11236:SF18">
    <property type="entry name" value="AMINODEOXYCHORISMATE SYNTHASE"/>
    <property type="match status" value="1"/>
</dbReference>
<reference evidence="5" key="1">
    <citation type="submission" date="2020-09" db="EMBL/GenBank/DDBJ databases">
        <title>Iningainema tapete sp. nov. (Scytonemataceae, Cyanobacteria) from greenhouses in central Florida (USA) produces two types of nodularin with biosynthetic potential for microcystin-LR and anabaenopeptins.</title>
        <authorList>
            <person name="Berthold D.E."/>
            <person name="Lefler F.W."/>
            <person name="Huang I.-S."/>
            <person name="Abdulla H."/>
            <person name="Zimba P.V."/>
            <person name="Laughinghouse H.D. IV."/>
        </authorList>
    </citation>
    <scope>NUCLEOTIDE SEQUENCE</scope>
    <source>
        <strain evidence="5">BLCCT55</strain>
    </source>
</reference>
<dbReference type="InterPro" id="IPR006805">
    <property type="entry name" value="Anth_synth_I_N"/>
</dbReference>
<comment type="caution">
    <text evidence="5">The sequence shown here is derived from an EMBL/GenBank/DDBJ whole genome shotgun (WGS) entry which is preliminary data.</text>
</comment>